<evidence type="ECO:0000313" key="3">
    <source>
        <dbReference type="Proteomes" id="UP000004925"/>
    </source>
</evidence>
<protein>
    <submittedName>
        <fullName evidence="2">Uncharacterized protein</fullName>
    </submittedName>
</protein>
<dbReference type="eggNOG" id="ENOG502Z983">
    <property type="taxonomic scope" value="Bacteria"/>
</dbReference>
<organism evidence="2 3">
    <name type="scientific">Fusobacterium vincentii 4_1_13</name>
    <dbReference type="NCBI Taxonomy" id="469606"/>
    <lineage>
        <taxon>Bacteria</taxon>
        <taxon>Fusobacteriati</taxon>
        <taxon>Fusobacteriota</taxon>
        <taxon>Fusobacteriia</taxon>
        <taxon>Fusobacteriales</taxon>
        <taxon>Fusobacteriaceae</taxon>
        <taxon>Fusobacterium</taxon>
    </lineage>
</organism>
<dbReference type="Proteomes" id="UP000004925">
    <property type="component" value="Unassembled WGS sequence"/>
</dbReference>
<dbReference type="AlphaFoldDB" id="A0A0M1VUD4"/>
<evidence type="ECO:0000256" key="1">
    <source>
        <dbReference type="SAM" id="Phobius"/>
    </source>
</evidence>
<keyword evidence="1" id="KW-0472">Membrane</keyword>
<sequence length="172" mass="20586">MREYNFKASDNNGEMLMGLSFPFSFMGIAGLILILRLHLFPKIKFLDYVNNSYLERLTIIFPALVITPYIMKIIKKYIIKDYHIYGDRDILKIENDNKIIELSYNAIRNVKLTKKGKSMTKCYKLIIKTSRKNLKFFVRPKENYFFGESDENDFCTLEEFYFFLKEKVENKY</sequence>
<gene>
    <name evidence="2" type="ORF">FSCG_00791</name>
</gene>
<feature type="transmembrane region" description="Helical" evidence="1">
    <location>
        <begin position="21"/>
        <end position="41"/>
    </location>
</feature>
<accession>A0A0M1VUD4</accession>
<keyword evidence="1" id="KW-1133">Transmembrane helix</keyword>
<feature type="transmembrane region" description="Helical" evidence="1">
    <location>
        <begin position="53"/>
        <end position="71"/>
    </location>
</feature>
<reference evidence="2 3" key="1">
    <citation type="submission" date="2011-10" db="EMBL/GenBank/DDBJ databases">
        <title>The Genome Sequence of Fusobacterium sp. 4_1_13.</title>
        <authorList>
            <consortium name="The Broad Institute Genome Sequencing Platform"/>
            <person name="Earl A."/>
            <person name="Ward D."/>
            <person name="Feldgarden M."/>
            <person name="Gevers D."/>
            <person name="Strauss J."/>
            <person name="Ambrose C."/>
            <person name="Allen-Vercoe E."/>
            <person name="Young S.K."/>
            <person name="Zeng Q."/>
            <person name="Gargeya S."/>
            <person name="Fitzgerald M."/>
            <person name="Haas B."/>
            <person name="Abouelleil A."/>
            <person name="Alvarado L."/>
            <person name="Arachchi H.M."/>
            <person name="Berlin A."/>
            <person name="Brown A."/>
            <person name="Chapman S.B."/>
            <person name="Chen Z."/>
            <person name="Dunbar C."/>
            <person name="Freedman E."/>
            <person name="Gearin G."/>
            <person name="Goldberg J."/>
            <person name="Griggs A."/>
            <person name="Gujja S."/>
            <person name="Heiman D."/>
            <person name="Howarth C."/>
            <person name="Larson L."/>
            <person name="Lui A."/>
            <person name="MacDonald P.J."/>
            <person name="Montmayeur A."/>
            <person name="Murphy C."/>
            <person name="Neiman D."/>
            <person name="Pearson M."/>
            <person name="Priest M."/>
            <person name="Roberts A."/>
            <person name="Saif S."/>
            <person name="Shea T."/>
            <person name="Shenoy N."/>
            <person name="Sisk P."/>
            <person name="Stolte C."/>
            <person name="Sykes S."/>
            <person name="Wortman J."/>
            <person name="Nusbaum C."/>
            <person name="Birren B."/>
        </authorList>
    </citation>
    <scope>NUCLEOTIDE SEQUENCE [LARGE SCALE GENOMIC DNA]</scope>
    <source>
        <strain evidence="2 3">4_1_13</strain>
    </source>
</reference>
<name>A0A0M1VUD4_FUSVC</name>
<dbReference type="RefSeq" id="WP_032843688.1">
    <property type="nucleotide sequence ID" value="NZ_KQ235737.1"/>
</dbReference>
<keyword evidence="1" id="KW-0812">Transmembrane</keyword>
<dbReference type="EMBL" id="ACDE02000019">
    <property type="protein sequence ID" value="EEO40078.2"/>
    <property type="molecule type" value="Genomic_DNA"/>
</dbReference>
<comment type="caution">
    <text evidence="2">The sequence shown here is derived from an EMBL/GenBank/DDBJ whole genome shotgun (WGS) entry which is preliminary data.</text>
</comment>
<evidence type="ECO:0000313" key="2">
    <source>
        <dbReference type="EMBL" id="EEO40078.2"/>
    </source>
</evidence>
<proteinExistence type="predicted"/>